<dbReference type="EMBL" id="LR131271">
    <property type="protein sequence ID" value="VDR24031.1"/>
    <property type="molecule type" value="Genomic_DNA"/>
</dbReference>
<feature type="chain" id="PRO_5018210037" evidence="1">
    <location>
        <begin position="21"/>
        <end position="456"/>
    </location>
</feature>
<feature type="signal peptide" evidence="1">
    <location>
        <begin position="1"/>
        <end position="20"/>
    </location>
</feature>
<evidence type="ECO:0000313" key="4">
    <source>
        <dbReference type="Proteomes" id="UP000274346"/>
    </source>
</evidence>
<dbReference type="Pfam" id="PF01569">
    <property type="entry name" value="PAP2"/>
    <property type="match status" value="1"/>
</dbReference>
<evidence type="ECO:0000256" key="1">
    <source>
        <dbReference type="SAM" id="SignalP"/>
    </source>
</evidence>
<dbReference type="Gene3D" id="1.20.144.10">
    <property type="entry name" value="Phosphatidic acid phosphatase type 2/haloperoxidase"/>
    <property type="match status" value="1"/>
</dbReference>
<gene>
    <name evidence="3" type="primary">phoC_1</name>
    <name evidence="3" type="ORF">NCTC13098_00307</name>
</gene>
<dbReference type="CDD" id="cd03397">
    <property type="entry name" value="PAP2_acid_phosphatase"/>
    <property type="match status" value="1"/>
</dbReference>
<organism evidence="3 4">
    <name type="scientific">Raoultella terrigena</name>
    <name type="common">Klebsiella terrigena</name>
    <dbReference type="NCBI Taxonomy" id="577"/>
    <lineage>
        <taxon>Bacteria</taxon>
        <taxon>Pseudomonadati</taxon>
        <taxon>Pseudomonadota</taxon>
        <taxon>Gammaproteobacteria</taxon>
        <taxon>Enterobacterales</taxon>
        <taxon>Enterobacteriaceae</taxon>
        <taxon>Klebsiella/Raoultella group</taxon>
        <taxon>Raoultella</taxon>
    </lineage>
</organism>
<evidence type="ECO:0000313" key="3">
    <source>
        <dbReference type="EMBL" id="VDR24031.1"/>
    </source>
</evidence>
<dbReference type="SUPFAM" id="SSF48317">
    <property type="entry name" value="Acid phosphatase/Vanadium-dependent haloperoxidase"/>
    <property type="match status" value="1"/>
</dbReference>
<sequence>MKLQITLLTSALILALPALAKDVPLNQAAAIAASVTPAAQSPAFDALESQALAALRQALKGDAATLTRGQLEHAKQNKTQADKAWLKASGYDFQTKANQQAGIALLSAFSKLPDAVVKDNLATVTAINRDATQATRQQALADAEGISYLYFLSDAMGPRLGKAFLAAYDKGELGKAAALIKASEVSTGAAKKHFNNPRPFLIQGNTIHLVPDDVVVKDNQPYSADEGSFPSGHTNTGYTDALLMAEMIPERFDALVTRGARYGYSRIVLGVHYPLDVMGSRMVAQRNVAHYLNDAKYRALFNEARDQLRAALEKECGTSLADCAKTAGKDDPYRDPAMNAFYRFTMTYDLPQQKGEKPALKVPEGAEVLLEAALPHLSAAQRRALMVKSALPAGYPLSGETADQQFWQRLNLPAAWQMAQKAHLISPSPAKQRARRDFAQRPGLLQQYPALRIARH</sequence>
<proteinExistence type="predicted"/>
<dbReference type="KEGG" id="rtg:NCTC13098_00307"/>
<dbReference type="Proteomes" id="UP000274346">
    <property type="component" value="Chromosome"/>
</dbReference>
<dbReference type="GO" id="GO:0003993">
    <property type="term" value="F:acid phosphatase activity"/>
    <property type="evidence" value="ECO:0007669"/>
    <property type="project" value="UniProtKB-EC"/>
</dbReference>
<accession>A0A3P8KDY8</accession>
<evidence type="ECO:0000259" key="2">
    <source>
        <dbReference type="SMART" id="SM00014"/>
    </source>
</evidence>
<keyword evidence="3" id="KW-0378">Hydrolase</keyword>
<keyword evidence="1" id="KW-0732">Signal</keyword>
<dbReference type="GO" id="GO:0030288">
    <property type="term" value="C:outer membrane-bounded periplasmic space"/>
    <property type="evidence" value="ECO:0007669"/>
    <property type="project" value="InterPro"/>
</dbReference>
<protein>
    <submittedName>
        <fullName evidence="3">Major phosphate-irrepressible acid phosphatase</fullName>
        <ecNumber evidence="3">3.1.3.2</ecNumber>
    </submittedName>
</protein>
<dbReference type="InterPro" id="IPR001011">
    <property type="entry name" value="Acid_Pase_classA_bac"/>
</dbReference>
<dbReference type="InterPro" id="IPR000326">
    <property type="entry name" value="PAP2/HPO"/>
</dbReference>
<dbReference type="AlphaFoldDB" id="A0A3P8KDY8"/>
<feature type="domain" description="Phosphatidic acid phosphatase type 2/haloperoxidase" evidence="2">
    <location>
        <begin position="173"/>
        <end position="292"/>
    </location>
</feature>
<name>A0A3P8KDY8_RAOTE</name>
<reference evidence="3 4" key="1">
    <citation type="submission" date="2018-12" db="EMBL/GenBank/DDBJ databases">
        <authorList>
            <consortium name="Pathogen Informatics"/>
        </authorList>
    </citation>
    <scope>NUCLEOTIDE SEQUENCE [LARGE SCALE GENOMIC DNA]</scope>
    <source>
        <strain evidence="3 4">NCTC13098</strain>
    </source>
</reference>
<dbReference type="EC" id="3.1.3.2" evidence="3"/>
<dbReference type="InterPro" id="IPR036938">
    <property type="entry name" value="PAP2/HPO_sf"/>
</dbReference>
<dbReference type="SMART" id="SM00014">
    <property type="entry name" value="acidPPc"/>
    <property type="match status" value="1"/>
</dbReference>